<proteinExistence type="predicted"/>
<evidence type="ECO:0000256" key="1">
    <source>
        <dbReference type="SAM" id="Phobius"/>
    </source>
</evidence>
<feature type="transmembrane region" description="Helical" evidence="1">
    <location>
        <begin position="57"/>
        <end position="90"/>
    </location>
</feature>
<dbReference type="AlphaFoldDB" id="A0A7D4BGP2"/>
<dbReference type="RefSeq" id="WP_173223655.1">
    <property type="nucleotide sequence ID" value="NZ_CP048104.1"/>
</dbReference>
<dbReference type="EMBL" id="CP048104">
    <property type="protein sequence ID" value="QKG85212.1"/>
    <property type="molecule type" value="Genomic_DNA"/>
</dbReference>
<dbReference type="KEGG" id="kpul:GXN76_12510"/>
<organism evidence="2 3">
    <name type="scientific">Kroppenstedtia pulmonis</name>
    <dbReference type="NCBI Taxonomy" id="1380685"/>
    <lineage>
        <taxon>Bacteria</taxon>
        <taxon>Bacillati</taxon>
        <taxon>Bacillota</taxon>
        <taxon>Bacilli</taxon>
        <taxon>Bacillales</taxon>
        <taxon>Thermoactinomycetaceae</taxon>
        <taxon>Kroppenstedtia</taxon>
    </lineage>
</organism>
<gene>
    <name evidence="2" type="ORF">GXN76_12510</name>
</gene>
<reference evidence="2 3" key="1">
    <citation type="submission" date="2020-01" db="EMBL/GenBank/DDBJ databases">
        <authorList>
            <person name="Gulvik C.A."/>
            <person name="Batra D.G."/>
        </authorList>
    </citation>
    <scope>NUCLEOTIDE SEQUENCE [LARGE SCALE GENOMIC DNA]</scope>
    <source>
        <strain evidence="2 3">W9323</strain>
    </source>
</reference>
<feature type="transmembrane region" description="Helical" evidence="1">
    <location>
        <begin position="12"/>
        <end position="37"/>
    </location>
</feature>
<evidence type="ECO:0000313" key="2">
    <source>
        <dbReference type="EMBL" id="QKG85212.1"/>
    </source>
</evidence>
<name>A0A7D4BGP2_9BACL</name>
<sequence length="93" mass="10490">MQGKTGGEVRKKIMWVSGISLVFAFFFSLLTIPSTVLLDSEGAKGEMDWVHLSPALYWMNIVGMTVWIAILTSLFCLLVSLMVILFRYVASRR</sequence>
<accession>A0A7D4BGP2</accession>
<dbReference type="Proteomes" id="UP000503088">
    <property type="component" value="Chromosome"/>
</dbReference>
<keyword evidence="1" id="KW-0472">Membrane</keyword>
<keyword evidence="1" id="KW-0812">Transmembrane</keyword>
<keyword evidence="1" id="KW-1133">Transmembrane helix</keyword>
<evidence type="ECO:0000313" key="3">
    <source>
        <dbReference type="Proteomes" id="UP000503088"/>
    </source>
</evidence>
<protein>
    <submittedName>
        <fullName evidence="2">Uncharacterized protein</fullName>
    </submittedName>
</protein>
<keyword evidence="3" id="KW-1185">Reference proteome</keyword>